<feature type="domain" description="Pyrrolo-quinoline quinone repeat" evidence="1">
    <location>
        <begin position="115"/>
        <end position="243"/>
    </location>
</feature>
<sequence>MEDGKLFLHFGAYGNACIDSESGKIIWKNDEKKLWIMHENGPGSSPILWKNLMIFHLDGSDRQSIVALHKDSGEIAWQTKRSGEMRENPQLQKSYSTPIIEEFNGKPVLISCAADWVYGYNPENGEELWKIKYGILGFSNVARPVVGHGIIYLSTCFSKAEIHAYQYEGLATPKLAWKMTKGAPKMPSPILVGEQLYVVNDGGILSVVNAKTGELDWRERLDGEFSASPTYANGLLYLSDQAGKTMVIRPGKSLQIIAENELEGSPHMASFAPFKNSFLIRTDRTLYRVGQ</sequence>
<dbReference type="EMBL" id="GU942994">
    <property type="protein sequence ID" value="ADD93709.1"/>
    <property type="molecule type" value="Genomic_DNA"/>
</dbReference>
<dbReference type="SUPFAM" id="SSF50998">
    <property type="entry name" value="Quinoprotein alcohol dehydrogenase-like"/>
    <property type="match status" value="1"/>
</dbReference>
<dbReference type="PANTHER" id="PTHR34512:SF30">
    <property type="entry name" value="OUTER MEMBRANE PROTEIN ASSEMBLY FACTOR BAMB"/>
    <property type="match status" value="1"/>
</dbReference>
<dbReference type="InterPro" id="IPR018391">
    <property type="entry name" value="PQQ_b-propeller_rpt"/>
</dbReference>
<dbReference type="InterPro" id="IPR011047">
    <property type="entry name" value="Quinoprotein_ADH-like_sf"/>
</dbReference>
<dbReference type="AlphaFoldDB" id="D6PDA8"/>
<name>D6PDA8_9BACT</name>
<evidence type="ECO:0000313" key="2">
    <source>
        <dbReference type="EMBL" id="ADD93709.1"/>
    </source>
</evidence>
<protein>
    <submittedName>
        <fullName evidence="2">Pyrrolo quinoline quinone</fullName>
    </submittedName>
</protein>
<dbReference type="SMART" id="SM00564">
    <property type="entry name" value="PQQ"/>
    <property type="match status" value="3"/>
</dbReference>
<dbReference type="InterPro" id="IPR002372">
    <property type="entry name" value="PQQ_rpt_dom"/>
</dbReference>
<dbReference type="PANTHER" id="PTHR34512">
    <property type="entry name" value="CELL SURFACE PROTEIN"/>
    <property type="match status" value="1"/>
</dbReference>
<evidence type="ECO:0000259" key="1">
    <source>
        <dbReference type="Pfam" id="PF13360"/>
    </source>
</evidence>
<reference evidence="2" key="1">
    <citation type="journal article" date="2010" name="ISME J.">
        <title>Metagenome of the Mediterranean deep chlorophyll maximum studied by direct and fosmid library 454 pyrosequencing.</title>
        <authorList>
            <person name="Ghai R."/>
            <person name="Martin-Cuadrado A.B."/>
            <person name="Molto A.G."/>
            <person name="Heredia I.G."/>
            <person name="Cabrera R."/>
            <person name="Martin J."/>
            <person name="Verdu M."/>
            <person name="Deschamps P."/>
            <person name="Moreira D."/>
            <person name="Lopez-Garcia P."/>
            <person name="Mira A."/>
            <person name="Rodriguez-Valera F."/>
        </authorList>
    </citation>
    <scope>NUCLEOTIDE SEQUENCE</scope>
</reference>
<dbReference type="Gene3D" id="2.130.10.10">
    <property type="entry name" value="YVTN repeat-like/Quinoprotein amine dehydrogenase"/>
    <property type="match status" value="1"/>
</dbReference>
<dbReference type="Pfam" id="PF13360">
    <property type="entry name" value="PQQ_2"/>
    <property type="match status" value="1"/>
</dbReference>
<proteinExistence type="predicted"/>
<accession>D6PDA8</accession>
<organism evidence="2">
    <name type="scientific">uncultured marine bacterium MedDCM-OCT-S05-C109</name>
    <dbReference type="NCBI Taxonomy" id="743062"/>
    <lineage>
        <taxon>Bacteria</taxon>
        <taxon>environmental samples</taxon>
    </lineage>
</organism>
<dbReference type="InterPro" id="IPR015943">
    <property type="entry name" value="WD40/YVTN_repeat-like_dom_sf"/>
</dbReference>